<evidence type="ECO:0000256" key="8">
    <source>
        <dbReference type="PIRSR" id="PIRSR000559-1"/>
    </source>
</evidence>
<dbReference type="PROSITE" id="PS00888">
    <property type="entry name" value="CNMP_BINDING_1"/>
    <property type="match status" value="2"/>
</dbReference>
<evidence type="ECO:0000259" key="12">
    <source>
        <dbReference type="PROSITE" id="PS50042"/>
    </source>
</evidence>
<keyword evidence="2" id="KW-0140">cGMP</keyword>
<dbReference type="Pfam" id="PF00027">
    <property type="entry name" value="cNMP_binding"/>
    <property type="match status" value="1"/>
</dbReference>
<dbReference type="InterPro" id="IPR035014">
    <property type="entry name" value="STKc_cGK"/>
</dbReference>
<dbReference type="PROSITE" id="PS00108">
    <property type="entry name" value="PROTEIN_KINASE_ST"/>
    <property type="match status" value="1"/>
</dbReference>
<evidence type="ECO:0000256" key="4">
    <source>
        <dbReference type="ARBA" id="ARBA00022741"/>
    </source>
</evidence>
<dbReference type="InterPro" id="IPR018488">
    <property type="entry name" value="cNMP-bd_CS"/>
</dbReference>
<dbReference type="CDD" id="cd00038">
    <property type="entry name" value="CAP_ED"/>
    <property type="match status" value="2"/>
</dbReference>
<reference evidence="13" key="2">
    <citation type="submission" date="2025-09" db="UniProtKB">
        <authorList>
            <consortium name="Ensembl"/>
        </authorList>
    </citation>
    <scope>IDENTIFICATION</scope>
</reference>
<dbReference type="PROSITE" id="PS50011">
    <property type="entry name" value="PROTEIN_KINASE_DOM"/>
    <property type="match status" value="1"/>
</dbReference>
<dbReference type="PIRSF" id="PIRSF000559">
    <property type="entry name" value="cGMP-dep_kinase"/>
    <property type="match status" value="1"/>
</dbReference>
<evidence type="ECO:0000256" key="9">
    <source>
        <dbReference type="PIRSR" id="PIRSR000559-2"/>
    </source>
</evidence>
<dbReference type="InterPro" id="IPR000595">
    <property type="entry name" value="cNMP-bd_dom"/>
</dbReference>
<feature type="binding site" evidence="10">
    <location>
        <position position="377"/>
    </location>
    <ligand>
        <name>ATP</name>
        <dbReference type="ChEBI" id="CHEBI:30616"/>
    </ligand>
</feature>
<dbReference type="InterPro" id="IPR000719">
    <property type="entry name" value="Prot_kinase_dom"/>
</dbReference>
<dbReference type="Gene3D" id="2.60.120.10">
    <property type="entry name" value="Jelly Rolls"/>
    <property type="match status" value="2"/>
</dbReference>
<evidence type="ECO:0000256" key="7">
    <source>
        <dbReference type="ARBA" id="ARBA00022992"/>
    </source>
</evidence>
<dbReference type="Ensembl" id="ENSNMLT00000022842.1">
    <property type="protein sequence ID" value="ENSNMLP00000020356.1"/>
    <property type="gene ID" value="ENSNMLG00000013273.1"/>
</dbReference>
<evidence type="ECO:0000313" key="14">
    <source>
        <dbReference type="Proteomes" id="UP000694523"/>
    </source>
</evidence>
<evidence type="ECO:0000256" key="3">
    <source>
        <dbReference type="ARBA" id="ARBA00022679"/>
    </source>
</evidence>
<dbReference type="InterPro" id="IPR017441">
    <property type="entry name" value="Protein_kinase_ATP_BS"/>
</dbReference>
<evidence type="ECO:0008006" key="15">
    <source>
        <dbReference type="Google" id="ProtNLM"/>
    </source>
</evidence>
<keyword evidence="14" id="KW-1185">Reference proteome</keyword>
<keyword evidence="7" id="KW-0142">cGMP-binding</keyword>
<accession>A0A8C6WNQ2</accession>
<keyword evidence="6 9" id="KW-0067">ATP-binding</keyword>
<dbReference type="Proteomes" id="UP000694523">
    <property type="component" value="Unplaced"/>
</dbReference>
<dbReference type="InterPro" id="IPR018490">
    <property type="entry name" value="cNMP-bd_dom_sf"/>
</dbReference>
<dbReference type="InterPro" id="IPR008271">
    <property type="entry name" value="Ser/Thr_kinase_AS"/>
</dbReference>
<dbReference type="PANTHER" id="PTHR24353">
    <property type="entry name" value="CYCLIC NUCLEOTIDE-DEPENDENT PROTEIN KINASE"/>
    <property type="match status" value="1"/>
</dbReference>
<dbReference type="PROSITE" id="PS00107">
    <property type="entry name" value="PROTEIN_KINASE_ATP"/>
    <property type="match status" value="1"/>
</dbReference>
<dbReference type="PANTHER" id="PTHR24353:SF155">
    <property type="match status" value="1"/>
</dbReference>
<dbReference type="SMART" id="SM00220">
    <property type="entry name" value="S_TKc"/>
    <property type="match status" value="1"/>
</dbReference>
<dbReference type="PROSITE" id="PS50042">
    <property type="entry name" value="CNMP_BINDING_3"/>
    <property type="match status" value="2"/>
</dbReference>
<dbReference type="InterPro" id="IPR002374">
    <property type="entry name" value="cGMP_dep_kinase"/>
</dbReference>
<sequence length="600" mass="68589">MVPPLGHPRKHSWTRPCCPGNYTPLFSSVYPGLSWFILVYPGLSRFIPVYPGLSRFIPVYSGLSRFIPVYPGLSWFIPVYPGLSWFIPVYPGLSWFIPVYPGLSRFVCVSVRTKQLITDALLDNDFLKELDLSVVMEICEFMYRTQYSAEQRVIQEGAPGEYLYVLTEGVLEVEQSGRLLGQMFPGTAFGELAILYNCKRTATVRGTVWTLDRQSFQSIVRRTTQQRHLEHCSFLPAKCPMNSVVLLCDWLLVFAQECYDKGEFIIREGEEGDTFFIISRGQVRHAGSLKNLQSSVIRIHTRHLQLSGGVTRGSPVPDPAEATELNRLRARLDLLRRERPLEQLQLIATLGTGGFGRVELVKLEDEPTAFALKVIKKQLVVENRQQQHVYSEKTLLQEIHCPFITRFFRTFRDQKFVYLLLEACLGGELWTVLRDTGFFDESTARFCCGCVLEALEYLQQRNIIYRDLKPENLLLDQDGYLKLADFGFAKRLVCGRKTWTFCGTPEYVAPEVILNRGHDAAVDLWATGILLYELLTGSPPFSGSDPIKIYTSILRGVEKMDFSKKIRKRADDLIRRLCRLNPVERLGNNKNGINDIKKHK</sequence>
<feature type="binding site" evidence="9">
    <location>
        <begin position="350"/>
        <end position="358"/>
    </location>
    <ligand>
        <name>ATP</name>
        <dbReference type="ChEBI" id="CHEBI:30616"/>
    </ligand>
</feature>
<keyword evidence="5" id="KW-0418">Kinase</keyword>
<reference evidence="13" key="1">
    <citation type="submission" date="2025-08" db="UniProtKB">
        <authorList>
            <consortium name="Ensembl"/>
        </authorList>
    </citation>
    <scope>IDENTIFICATION</scope>
</reference>
<dbReference type="GO" id="GO:0004692">
    <property type="term" value="F:cGMP-dependent protein kinase activity"/>
    <property type="evidence" value="ECO:0007669"/>
    <property type="project" value="InterPro"/>
</dbReference>
<dbReference type="Pfam" id="PF00069">
    <property type="entry name" value="Pkinase"/>
    <property type="match status" value="1"/>
</dbReference>
<dbReference type="GO" id="GO:0005524">
    <property type="term" value="F:ATP binding"/>
    <property type="evidence" value="ECO:0007669"/>
    <property type="project" value="UniProtKB-UniRule"/>
</dbReference>
<dbReference type="GO" id="GO:0030553">
    <property type="term" value="F:cGMP binding"/>
    <property type="evidence" value="ECO:0007669"/>
    <property type="project" value="UniProtKB-KW"/>
</dbReference>
<keyword evidence="3" id="KW-0808">Transferase</keyword>
<evidence type="ECO:0000313" key="13">
    <source>
        <dbReference type="Ensembl" id="ENSNMLP00000020356.1"/>
    </source>
</evidence>
<dbReference type="Gene3D" id="3.30.200.20">
    <property type="entry name" value="Phosphorylase Kinase, domain 1"/>
    <property type="match status" value="1"/>
</dbReference>
<evidence type="ECO:0000256" key="5">
    <source>
        <dbReference type="ARBA" id="ARBA00022777"/>
    </source>
</evidence>
<feature type="active site" description="Proton acceptor" evidence="8">
    <location>
        <position position="467"/>
    </location>
</feature>
<dbReference type="SMART" id="SM00100">
    <property type="entry name" value="cNMP"/>
    <property type="match status" value="2"/>
</dbReference>
<protein>
    <recommendedName>
        <fullName evidence="15">cGMP-dependent protein kinase</fullName>
    </recommendedName>
</protein>
<dbReference type="Gene3D" id="1.10.510.10">
    <property type="entry name" value="Transferase(Phosphotransferase) domain 1"/>
    <property type="match status" value="1"/>
</dbReference>
<evidence type="ECO:0000256" key="2">
    <source>
        <dbReference type="ARBA" id="ARBA00022535"/>
    </source>
</evidence>
<dbReference type="SUPFAM" id="SSF56112">
    <property type="entry name" value="Protein kinase-like (PK-like)"/>
    <property type="match status" value="1"/>
</dbReference>
<keyword evidence="4 9" id="KW-0547">Nucleotide-binding</keyword>
<feature type="binding site" evidence="9">
    <location>
        <position position="373"/>
    </location>
    <ligand>
        <name>ATP</name>
        <dbReference type="ChEBI" id="CHEBI:30616"/>
    </ligand>
</feature>
<dbReference type="CDD" id="cd05572">
    <property type="entry name" value="STKc_cGK"/>
    <property type="match status" value="1"/>
</dbReference>
<organism evidence="13 14">
    <name type="scientific">Neogobius melanostomus</name>
    <name type="common">round goby</name>
    <dbReference type="NCBI Taxonomy" id="47308"/>
    <lineage>
        <taxon>Eukaryota</taxon>
        <taxon>Metazoa</taxon>
        <taxon>Chordata</taxon>
        <taxon>Craniata</taxon>
        <taxon>Vertebrata</taxon>
        <taxon>Euteleostomi</taxon>
        <taxon>Actinopterygii</taxon>
        <taxon>Neopterygii</taxon>
        <taxon>Teleostei</taxon>
        <taxon>Neoteleostei</taxon>
        <taxon>Acanthomorphata</taxon>
        <taxon>Gobiaria</taxon>
        <taxon>Gobiiformes</taxon>
        <taxon>Gobioidei</taxon>
        <taxon>Gobiidae</taxon>
        <taxon>Benthophilinae</taxon>
        <taxon>Neogobiini</taxon>
        <taxon>Neogobius</taxon>
    </lineage>
</organism>
<proteinExistence type="predicted"/>
<dbReference type="InterPro" id="IPR011009">
    <property type="entry name" value="Kinase-like_dom_sf"/>
</dbReference>
<keyword evidence="1" id="KW-0723">Serine/threonine-protein kinase</keyword>
<feature type="domain" description="Protein kinase" evidence="11">
    <location>
        <begin position="344"/>
        <end position="600"/>
    </location>
</feature>
<feature type="domain" description="Cyclic nucleotide-binding" evidence="12">
    <location>
        <begin position="259"/>
        <end position="284"/>
    </location>
</feature>
<evidence type="ECO:0000256" key="6">
    <source>
        <dbReference type="ARBA" id="ARBA00022840"/>
    </source>
</evidence>
<dbReference type="SUPFAM" id="SSF51206">
    <property type="entry name" value="cAMP-binding domain-like"/>
    <property type="match status" value="2"/>
</dbReference>
<evidence type="ECO:0000256" key="10">
    <source>
        <dbReference type="PROSITE-ProRule" id="PRU10141"/>
    </source>
</evidence>
<evidence type="ECO:0000259" key="11">
    <source>
        <dbReference type="PROSITE" id="PS50011"/>
    </source>
</evidence>
<dbReference type="InterPro" id="IPR014710">
    <property type="entry name" value="RmlC-like_jellyroll"/>
</dbReference>
<feature type="domain" description="Cyclic nucleotide-binding" evidence="12">
    <location>
        <begin position="126"/>
        <end position="237"/>
    </location>
</feature>
<evidence type="ECO:0000256" key="1">
    <source>
        <dbReference type="ARBA" id="ARBA00022527"/>
    </source>
</evidence>
<name>A0A8C6WNQ2_9GOBI</name>
<dbReference type="AlphaFoldDB" id="A0A8C6WNQ2"/>